<name>A0A5B7I8A7_PORTR</name>
<comment type="caution">
    <text evidence="1">The sequence shown here is derived from an EMBL/GenBank/DDBJ whole genome shotgun (WGS) entry which is preliminary data.</text>
</comment>
<reference evidence="1 2" key="1">
    <citation type="submission" date="2019-05" db="EMBL/GenBank/DDBJ databases">
        <title>Another draft genome of Portunus trituberculatus and its Hox gene families provides insights of decapod evolution.</title>
        <authorList>
            <person name="Jeong J.-H."/>
            <person name="Song I."/>
            <person name="Kim S."/>
            <person name="Choi T."/>
            <person name="Kim D."/>
            <person name="Ryu S."/>
            <person name="Kim W."/>
        </authorList>
    </citation>
    <scope>NUCLEOTIDE SEQUENCE [LARGE SCALE GENOMIC DNA]</scope>
    <source>
        <tissue evidence="1">Muscle</tissue>
    </source>
</reference>
<dbReference type="AlphaFoldDB" id="A0A5B7I8A7"/>
<keyword evidence="2" id="KW-1185">Reference proteome</keyword>
<sequence length="99" mass="10000">MGACGLSGGHPGVLEVVAGVVVLEAPPQPPLRACWARQFMTARSGCPQVTPYFPIADTHILGCGACGSVVVLVCAGGERPAEALWCVQRAGGVLQGGKS</sequence>
<organism evidence="1 2">
    <name type="scientific">Portunus trituberculatus</name>
    <name type="common">Swimming crab</name>
    <name type="synonym">Neptunus trituberculatus</name>
    <dbReference type="NCBI Taxonomy" id="210409"/>
    <lineage>
        <taxon>Eukaryota</taxon>
        <taxon>Metazoa</taxon>
        <taxon>Ecdysozoa</taxon>
        <taxon>Arthropoda</taxon>
        <taxon>Crustacea</taxon>
        <taxon>Multicrustacea</taxon>
        <taxon>Malacostraca</taxon>
        <taxon>Eumalacostraca</taxon>
        <taxon>Eucarida</taxon>
        <taxon>Decapoda</taxon>
        <taxon>Pleocyemata</taxon>
        <taxon>Brachyura</taxon>
        <taxon>Eubrachyura</taxon>
        <taxon>Portunoidea</taxon>
        <taxon>Portunidae</taxon>
        <taxon>Portuninae</taxon>
        <taxon>Portunus</taxon>
    </lineage>
</organism>
<accession>A0A5B7I8A7</accession>
<protein>
    <submittedName>
        <fullName evidence="1">Uncharacterized protein</fullName>
    </submittedName>
</protein>
<evidence type="ECO:0000313" key="1">
    <source>
        <dbReference type="EMBL" id="MPC78129.1"/>
    </source>
</evidence>
<gene>
    <name evidence="1" type="ORF">E2C01_072609</name>
</gene>
<dbReference type="EMBL" id="VSRR010047654">
    <property type="protein sequence ID" value="MPC78129.1"/>
    <property type="molecule type" value="Genomic_DNA"/>
</dbReference>
<proteinExistence type="predicted"/>
<dbReference type="Proteomes" id="UP000324222">
    <property type="component" value="Unassembled WGS sequence"/>
</dbReference>
<evidence type="ECO:0000313" key="2">
    <source>
        <dbReference type="Proteomes" id="UP000324222"/>
    </source>
</evidence>